<dbReference type="RefSeq" id="WP_183391894.1">
    <property type="nucleotide sequence ID" value="NZ_JACHVY010000002.1"/>
</dbReference>
<evidence type="ECO:0000256" key="2">
    <source>
        <dbReference type="ARBA" id="ARBA00022692"/>
    </source>
</evidence>
<sequence>MAAGARVDELSIARERRVRRRRLRSLPTLVVEALRLCWAARRRDLVLIFGVQLLGSALLAVQVLVGREALTRVLGGGGRTVAEGDLLRAVAGPLLALAGVSLVAGLAGAVRGQRMRLLSEAVQRAVWDRVLTTTTRVGLERFDDPAFYDRLQRVTTNAVSRPVGVAQGLVGILGGLVGSAGLVVALWTIQPLLLPVLLLSGVPLLLVTRRGGRLEFDFAVAQATAYRVRSYLRSALTGRREAKEVRAYDLAGDLRGRYDALLDRYQEDLTRHVGRRMRLSLAAQLLTAGSVVATVAVLLWLVDSGRMTLADAGAAGAAAPLLASRLQALASGIGNVLEAGLFLDDLHGFLDLGAVEERGGARTAGPLAELRVEDVVFGYPQGAGPALRGVSLQVRRGEVVALVGENGSGKTTLSKLLAGLLRPAAGTIRWNGEDVADLSPTSLRDHVAVVFQDFVQWQLSGHENVAVGRVGRADEADAVPAAARQAGADELLRRLPAGYATPLSAELPGGVDLSLGQWQRVALARAFYRGADLVILDEPTAALDARAEAELFAGIRELMAGRTVVLVSHRFSSVREADRIVVLRAGRVDDTGTHDELMARGGLYSELYTLQAQAYRTD</sequence>
<dbReference type="SUPFAM" id="SSF90123">
    <property type="entry name" value="ABC transporter transmembrane region"/>
    <property type="match status" value="1"/>
</dbReference>
<name>A0A7W4XY88_KINRA</name>
<dbReference type="InterPro" id="IPR003593">
    <property type="entry name" value="AAA+_ATPase"/>
</dbReference>
<dbReference type="SUPFAM" id="SSF52540">
    <property type="entry name" value="P-loop containing nucleoside triphosphate hydrolases"/>
    <property type="match status" value="1"/>
</dbReference>
<evidence type="ECO:0000256" key="6">
    <source>
        <dbReference type="ARBA" id="ARBA00023136"/>
    </source>
</evidence>
<dbReference type="Gene3D" id="1.20.1560.10">
    <property type="entry name" value="ABC transporter type 1, transmembrane domain"/>
    <property type="match status" value="1"/>
</dbReference>
<dbReference type="SMART" id="SM00382">
    <property type="entry name" value="AAA"/>
    <property type="match status" value="1"/>
</dbReference>
<accession>A0A7W4XY88</accession>
<dbReference type="AlphaFoldDB" id="A0A7W4XY88"/>
<keyword evidence="3" id="KW-0547">Nucleotide-binding</keyword>
<dbReference type="PANTHER" id="PTHR43394:SF1">
    <property type="entry name" value="ATP-BINDING CASSETTE SUB-FAMILY B MEMBER 10, MITOCHONDRIAL"/>
    <property type="match status" value="1"/>
</dbReference>
<feature type="transmembrane region" description="Helical" evidence="7">
    <location>
        <begin position="192"/>
        <end position="208"/>
    </location>
</feature>
<dbReference type="Pfam" id="PF00005">
    <property type="entry name" value="ABC_tran"/>
    <property type="match status" value="1"/>
</dbReference>
<dbReference type="GO" id="GO:0015421">
    <property type="term" value="F:ABC-type oligopeptide transporter activity"/>
    <property type="evidence" value="ECO:0007669"/>
    <property type="project" value="TreeGrafter"/>
</dbReference>
<evidence type="ECO:0000259" key="8">
    <source>
        <dbReference type="PROSITE" id="PS50893"/>
    </source>
</evidence>
<reference evidence="10 11" key="2">
    <citation type="submission" date="2020-08" db="EMBL/GenBank/DDBJ databases">
        <authorList>
            <person name="Partida-Martinez L."/>
            <person name="Huntemann M."/>
            <person name="Clum A."/>
            <person name="Wang J."/>
            <person name="Palaniappan K."/>
            <person name="Ritter S."/>
            <person name="Chen I.-M."/>
            <person name="Stamatis D."/>
            <person name="Reddy T."/>
            <person name="O'Malley R."/>
            <person name="Daum C."/>
            <person name="Shapiro N."/>
            <person name="Ivanova N."/>
            <person name="Kyrpides N."/>
            <person name="Woyke T."/>
        </authorList>
    </citation>
    <scope>NUCLEOTIDE SEQUENCE [LARGE SCALE GENOMIC DNA]</scope>
    <source>
        <strain evidence="10 11">AS2.23</strain>
    </source>
</reference>
<dbReference type="PROSITE" id="PS50893">
    <property type="entry name" value="ABC_TRANSPORTER_2"/>
    <property type="match status" value="1"/>
</dbReference>
<keyword evidence="4 10" id="KW-0067">ATP-binding</keyword>
<feature type="transmembrane region" description="Helical" evidence="7">
    <location>
        <begin position="86"/>
        <end position="110"/>
    </location>
</feature>
<reference evidence="10 11" key="1">
    <citation type="submission" date="2020-08" db="EMBL/GenBank/DDBJ databases">
        <title>The Agave Microbiome: Exploring the role of microbial communities in plant adaptations to desert environments.</title>
        <authorList>
            <person name="Partida-Martinez L.P."/>
        </authorList>
    </citation>
    <scope>NUCLEOTIDE SEQUENCE [LARGE SCALE GENOMIC DNA]</scope>
    <source>
        <strain evidence="10 11">AS2.23</strain>
    </source>
</reference>
<feature type="domain" description="ABC transporter" evidence="8">
    <location>
        <begin position="370"/>
        <end position="610"/>
    </location>
</feature>
<dbReference type="InterPro" id="IPR003439">
    <property type="entry name" value="ABC_transporter-like_ATP-bd"/>
</dbReference>
<dbReference type="InterPro" id="IPR036640">
    <property type="entry name" value="ABC1_TM_sf"/>
</dbReference>
<keyword evidence="2 7" id="KW-0812">Transmembrane</keyword>
<keyword evidence="5 7" id="KW-1133">Transmembrane helix</keyword>
<dbReference type="PANTHER" id="PTHR43394">
    <property type="entry name" value="ATP-DEPENDENT PERMEASE MDL1, MITOCHONDRIAL"/>
    <property type="match status" value="1"/>
</dbReference>
<dbReference type="GO" id="GO:0016887">
    <property type="term" value="F:ATP hydrolysis activity"/>
    <property type="evidence" value="ECO:0007669"/>
    <property type="project" value="InterPro"/>
</dbReference>
<evidence type="ECO:0000256" key="4">
    <source>
        <dbReference type="ARBA" id="ARBA00022840"/>
    </source>
</evidence>
<comment type="subcellular location">
    <subcellularLocation>
        <location evidence="1">Cell membrane</location>
        <topology evidence="1">Multi-pass membrane protein</topology>
    </subcellularLocation>
</comment>
<gene>
    <name evidence="10" type="ORF">FHR75_002810</name>
</gene>
<dbReference type="Proteomes" id="UP000533269">
    <property type="component" value="Unassembled WGS sequence"/>
</dbReference>
<evidence type="ECO:0000313" key="11">
    <source>
        <dbReference type="Proteomes" id="UP000533269"/>
    </source>
</evidence>
<dbReference type="PROSITE" id="PS50929">
    <property type="entry name" value="ABC_TM1F"/>
    <property type="match status" value="1"/>
</dbReference>
<evidence type="ECO:0000256" key="5">
    <source>
        <dbReference type="ARBA" id="ARBA00022989"/>
    </source>
</evidence>
<keyword evidence="6 7" id="KW-0472">Membrane</keyword>
<proteinExistence type="predicted"/>
<dbReference type="InterPro" id="IPR027417">
    <property type="entry name" value="P-loop_NTPase"/>
</dbReference>
<dbReference type="EMBL" id="JACHVY010000002">
    <property type="protein sequence ID" value="MBB2901995.1"/>
    <property type="molecule type" value="Genomic_DNA"/>
</dbReference>
<dbReference type="InterPro" id="IPR017871">
    <property type="entry name" value="ABC_transporter-like_CS"/>
</dbReference>
<comment type="caution">
    <text evidence="10">The sequence shown here is derived from an EMBL/GenBank/DDBJ whole genome shotgun (WGS) entry which is preliminary data.</text>
</comment>
<feature type="domain" description="ABC transmembrane type-1" evidence="9">
    <location>
        <begin position="46"/>
        <end position="338"/>
    </location>
</feature>
<dbReference type="Gene3D" id="3.40.50.300">
    <property type="entry name" value="P-loop containing nucleotide triphosphate hydrolases"/>
    <property type="match status" value="1"/>
</dbReference>
<evidence type="ECO:0000256" key="7">
    <source>
        <dbReference type="SAM" id="Phobius"/>
    </source>
</evidence>
<protein>
    <submittedName>
        <fullName evidence="10">ATP-binding cassette subfamily B protein</fullName>
    </submittedName>
</protein>
<evidence type="ECO:0000256" key="3">
    <source>
        <dbReference type="ARBA" id="ARBA00022741"/>
    </source>
</evidence>
<evidence type="ECO:0000259" key="9">
    <source>
        <dbReference type="PROSITE" id="PS50929"/>
    </source>
</evidence>
<evidence type="ECO:0000256" key="1">
    <source>
        <dbReference type="ARBA" id="ARBA00004651"/>
    </source>
</evidence>
<dbReference type="GO" id="GO:0005886">
    <property type="term" value="C:plasma membrane"/>
    <property type="evidence" value="ECO:0007669"/>
    <property type="project" value="UniProtKB-SubCell"/>
</dbReference>
<organism evidence="10 11">
    <name type="scientific">Kineococcus radiotolerans</name>
    <dbReference type="NCBI Taxonomy" id="131568"/>
    <lineage>
        <taxon>Bacteria</taxon>
        <taxon>Bacillati</taxon>
        <taxon>Actinomycetota</taxon>
        <taxon>Actinomycetes</taxon>
        <taxon>Kineosporiales</taxon>
        <taxon>Kineosporiaceae</taxon>
        <taxon>Kineococcus</taxon>
    </lineage>
</organism>
<feature type="transmembrane region" description="Helical" evidence="7">
    <location>
        <begin position="163"/>
        <end position="186"/>
    </location>
</feature>
<feature type="transmembrane region" description="Helical" evidence="7">
    <location>
        <begin position="281"/>
        <end position="302"/>
    </location>
</feature>
<dbReference type="InterPro" id="IPR039421">
    <property type="entry name" value="Type_1_exporter"/>
</dbReference>
<dbReference type="GO" id="GO:0005524">
    <property type="term" value="F:ATP binding"/>
    <property type="evidence" value="ECO:0007669"/>
    <property type="project" value="UniProtKB-KW"/>
</dbReference>
<evidence type="ECO:0000313" key="10">
    <source>
        <dbReference type="EMBL" id="MBB2901995.1"/>
    </source>
</evidence>
<dbReference type="InterPro" id="IPR011527">
    <property type="entry name" value="ABC1_TM_dom"/>
</dbReference>
<dbReference type="PROSITE" id="PS00211">
    <property type="entry name" value="ABC_TRANSPORTER_1"/>
    <property type="match status" value="1"/>
</dbReference>
<feature type="transmembrane region" description="Helical" evidence="7">
    <location>
        <begin position="45"/>
        <end position="66"/>
    </location>
</feature>